<evidence type="ECO:0000313" key="3">
    <source>
        <dbReference type="EMBL" id="AMD85792.1"/>
    </source>
</evidence>
<dbReference type="KEGG" id="chg:AXF12_09890"/>
<proteinExistence type="predicted"/>
<evidence type="ECO:0000256" key="1">
    <source>
        <dbReference type="SAM" id="SignalP"/>
    </source>
</evidence>
<evidence type="ECO:0000313" key="6">
    <source>
        <dbReference type="Proteomes" id="UP000215539"/>
    </source>
</evidence>
<dbReference type="SUPFAM" id="SSF74653">
    <property type="entry name" value="TolA/TonB C-terminal domain"/>
    <property type="match status" value="1"/>
</dbReference>
<evidence type="ECO:0000313" key="5">
    <source>
        <dbReference type="Proteomes" id="UP000065822"/>
    </source>
</evidence>
<dbReference type="EMBL" id="CP014227">
    <property type="protein sequence ID" value="AMD85792.1"/>
    <property type="molecule type" value="Genomic_DNA"/>
</dbReference>
<gene>
    <name evidence="3" type="ORF">AXF12_09890</name>
    <name evidence="4" type="ORF">SAMEA44541418_02181</name>
</gene>
<evidence type="ECO:0000313" key="4">
    <source>
        <dbReference type="EMBL" id="SNV15856.1"/>
    </source>
</evidence>
<protein>
    <submittedName>
        <fullName evidence="4">Gram-negative bacterial tonB protein</fullName>
    </submittedName>
</protein>
<reference evidence="4 6" key="2">
    <citation type="submission" date="2017-06" db="EMBL/GenBank/DDBJ databases">
        <authorList>
            <consortium name="Pathogen Informatics"/>
        </authorList>
    </citation>
    <scope>NUCLEOTIDE SEQUENCE [LARGE SCALE GENOMIC DNA]</scope>
    <source>
        <strain evidence="4 6">NCTC12947</strain>
    </source>
</reference>
<dbReference type="AlphaFoldDB" id="A0AAX2H169"/>
<dbReference type="InterPro" id="IPR037682">
    <property type="entry name" value="TonB_C"/>
</dbReference>
<keyword evidence="5" id="KW-1185">Reference proteome</keyword>
<feature type="chain" id="PRO_5043824939" evidence="1">
    <location>
        <begin position="22"/>
        <end position="178"/>
    </location>
</feature>
<dbReference type="RefSeq" id="WP_066430711.1">
    <property type="nucleotide sequence ID" value="NZ_CP014227.1"/>
</dbReference>
<evidence type="ECO:0000259" key="2">
    <source>
        <dbReference type="Pfam" id="PF03544"/>
    </source>
</evidence>
<dbReference type="Pfam" id="PF03544">
    <property type="entry name" value="TonB_C"/>
    <property type="match status" value="1"/>
</dbReference>
<dbReference type="Gene3D" id="3.30.1150.10">
    <property type="match status" value="1"/>
</dbReference>
<name>A0AAX2H169_9FLAO</name>
<dbReference type="GO" id="GO:0055085">
    <property type="term" value="P:transmembrane transport"/>
    <property type="evidence" value="ECO:0007669"/>
    <property type="project" value="InterPro"/>
</dbReference>
<keyword evidence="1" id="KW-0732">Signal</keyword>
<feature type="domain" description="TonB C-terminal" evidence="2">
    <location>
        <begin position="76"/>
        <end position="151"/>
    </location>
</feature>
<sequence>MNKGIVFMGLLLCGLGVSAEAQTTTGRAAVNCELDYTRLEELPDALPYLREDEQLSVIERKSSLDGFLAKWIKDHYFYPEEAERNGITGDAVATLLVKEDGVVCVAKVSATDPIFDAAARRMFEGFPRLMPAIKGEKPWIFTYKTAPIVFRPQTYIIHTKGGGTTTTTIQKGRGLKKK</sequence>
<dbReference type="EMBL" id="LT906449">
    <property type="protein sequence ID" value="SNV15856.1"/>
    <property type="molecule type" value="Genomic_DNA"/>
</dbReference>
<accession>A0AAX2H169</accession>
<dbReference type="Proteomes" id="UP000065822">
    <property type="component" value="Chromosome"/>
</dbReference>
<dbReference type="Proteomes" id="UP000215539">
    <property type="component" value="Chromosome 1"/>
</dbReference>
<feature type="signal peptide" evidence="1">
    <location>
        <begin position="1"/>
        <end position="21"/>
    </location>
</feature>
<reference evidence="3 5" key="1">
    <citation type="submission" date="2016-02" db="EMBL/GenBank/DDBJ databases">
        <authorList>
            <person name="Holder M.E."/>
            <person name="Ajami N.J."/>
            <person name="Petrosino J.F."/>
        </authorList>
    </citation>
    <scope>NUCLEOTIDE SEQUENCE [LARGE SCALE GENOMIC DNA]</scope>
    <source>
        <strain evidence="3 5">CCUG 32990</strain>
    </source>
</reference>
<organism evidence="4 6">
    <name type="scientific">Capnocytophaga haemolytica</name>
    <dbReference type="NCBI Taxonomy" id="45243"/>
    <lineage>
        <taxon>Bacteria</taxon>
        <taxon>Pseudomonadati</taxon>
        <taxon>Bacteroidota</taxon>
        <taxon>Flavobacteriia</taxon>
        <taxon>Flavobacteriales</taxon>
        <taxon>Flavobacteriaceae</taxon>
        <taxon>Capnocytophaga</taxon>
    </lineage>
</organism>